<comment type="caution">
    <text evidence="1">The sequence shown here is derived from an EMBL/GenBank/DDBJ whole genome shotgun (WGS) entry which is preliminary data.</text>
</comment>
<dbReference type="PATRIC" id="fig|1359153.3.peg.129"/>
<protein>
    <submittedName>
        <fullName evidence="1">Uncharacterized protein</fullName>
    </submittedName>
</protein>
<gene>
    <name evidence="1" type="ORF">APHNP_0121</name>
</gene>
<organism evidence="1 2">
    <name type="scientific">Anaplasma phagocytophilum str. ApNP</name>
    <dbReference type="NCBI Taxonomy" id="1359153"/>
    <lineage>
        <taxon>Bacteria</taxon>
        <taxon>Pseudomonadati</taxon>
        <taxon>Pseudomonadota</taxon>
        <taxon>Alphaproteobacteria</taxon>
        <taxon>Rickettsiales</taxon>
        <taxon>Anaplasmataceae</taxon>
        <taxon>Anaplasma</taxon>
        <taxon>phagocytophilum group</taxon>
    </lineage>
</organism>
<sequence>MFPLVNVLVEDFVAVVGGMRLDIDNVALSYDLVGGLRVYFCRTLA</sequence>
<evidence type="ECO:0000313" key="1">
    <source>
        <dbReference type="EMBL" id="KJV67968.1"/>
    </source>
</evidence>
<dbReference type="Proteomes" id="UP000033385">
    <property type="component" value="Unassembled WGS sequence"/>
</dbReference>
<name>A0A0F3NIS2_ANAPH</name>
<evidence type="ECO:0000313" key="2">
    <source>
        <dbReference type="Proteomes" id="UP000033385"/>
    </source>
</evidence>
<dbReference type="EMBL" id="LANW01000001">
    <property type="protein sequence ID" value="KJV67968.1"/>
    <property type="molecule type" value="Genomic_DNA"/>
</dbReference>
<dbReference type="AlphaFoldDB" id="A0A0F3NIS2"/>
<accession>A0A0F3NIS2</accession>
<reference evidence="1 2" key="1">
    <citation type="submission" date="2015-01" db="EMBL/GenBank/DDBJ databases">
        <title>Genome Sequencing of Rickettsiales.</title>
        <authorList>
            <person name="Daugherty S.C."/>
            <person name="Su Q."/>
            <person name="Abolude K."/>
            <person name="Beier-Sexton M."/>
            <person name="Carlyon J.A."/>
            <person name="Carter R."/>
            <person name="Day N.P."/>
            <person name="Dumler S.J."/>
            <person name="Dyachenko V."/>
            <person name="Godinez A."/>
            <person name="Kurtti T.J."/>
            <person name="Lichay M."/>
            <person name="Mullins K.E."/>
            <person name="Ott S."/>
            <person name="Pappas-Brown V."/>
            <person name="Paris D.H."/>
            <person name="Patel P."/>
            <person name="Richards A.L."/>
            <person name="Sadzewicz L."/>
            <person name="Sears K."/>
            <person name="Seidman D."/>
            <person name="Sengamalay N."/>
            <person name="Stenos J."/>
            <person name="Tallon L.J."/>
            <person name="Vincent G."/>
            <person name="Fraser C.M."/>
            <person name="Munderloh U."/>
            <person name="Dunning-Hotopp J.C."/>
        </authorList>
    </citation>
    <scope>NUCLEOTIDE SEQUENCE [LARGE SCALE GENOMIC DNA]</scope>
    <source>
        <strain evidence="1 2">ApNP</strain>
    </source>
</reference>
<proteinExistence type="predicted"/>